<proteinExistence type="predicted"/>
<dbReference type="SUPFAM" id="SSF51735">
    <property type="entry name" value="NAD(P)-binding Rossmann-fold domains"/>
    <property type="match status" value="1"/>
</dbReference>
<dbReference type="EMBL" id="CP036279">
    <property type="protein sequence ID" value="QDU61893.1"/>
    <property type="molecule type" value="Genomic_DNA"/>
</dbReference>
<dbReference type="AlphaFoldDB" id="A0A518B4I2"/>
<feature type="domain" description="NAD-dependent epimerase/dehydratase" evidence="1">
    <location>
        <begin position="32"/>
        <end position="198"/>
    </location>
</feature>
<evidence type="ECO:0000259" key="1">
    <source>
        <dbReference type="Pfam" id="PF01370"/>
    </source>
</evidence>
<evidence type="ECO:0000313" key="2">
    <source>
        <dbReference type="EMBL" id="QDU61893.1"/>
    </source>
</evidence>
<sequence length="340" mass="37337">MSIGSVGELEERLSVPPSYLVEAFERLEGDLLILGVGGKMGPTLARLARRASELAGKSRRIVGVSRFSKQAERAKLDAWGIETVQADLLDEEAFAALPDAPNVVHMTSVKFGTTGNEALTWAMNTWVPAMVARRFRDSRVVAYSTGNVYPLVPVVSGGSVESDRLEPVGEYGNSCLGRERILTYFSQQCSIPMAIIRLNYACELRYGVLVDLARRVWAEEVIDVSMGAFNVIWQTDACAMALASFEDCDTPPHVLNVSGPETLGVRHVCEEFARRMDKPVTFSGEEAPTALLNNGQQSHQRFGYPSVNATQMIDWVAAWVMRGGETHGKPTSFQVRDGKF</sequence>
<dbReference type="Proteomes" id="UP000317093">
    <property type="component" value="Chromosome"/>
</dbReference>
<dbReference type="Gene3D" id="3.40.50.720">
    <property type="entry name" value="NAD(P)-binding Rossmann-like Domain"/>
    <property type="match status" value="1"/>
</dbReference>
<dbReference type="Pfam" id="PF01370">
    <property type="entry name" value="Epimerase"/>
    <property type="match status" value="1"/>
</dbReference>
<dbReference type="InterPro" id="IPR001509">
    <property type="entry name" value="Epimerase_deHydtase"/>
</dbReference>
<accession>A0A518B4I2</accession>
<dbReference type="KEGG" id="knv:Pan216_27580"/>
<gene>
    <name evidence="2" type="ORF">Pan216_27580</name>
</gene>
<evidence type="ECO:0000313" key="3">
    <source>
        <dbReference type="Proteomes" id="UP000317093"/>
    </source>
</evidence>
<keyword evidence="3" id="KW-1185">Reference proteome</keyword>
<protein>
    <recommendedName>
        <fullName evidence="1">NAD-dependent epimerase/dehydratase domain-containing protein</fullName>
    </recommendedName>
</protein>
<dbReference type="InterPro" id="IPR036291">
    <property type="entry name" value="NAD(P)-bd_dom_sf"/>
</dbReference>
<reference evidence="2 3" key="1">
    <citation type="submission" date="2019-02" db="EMBL/GenBank/DDBJ databases">
        <title>Deep-cultivation of Planctomycetes and their phenomic and genomic characterization uncovers novel biology.</title>
        <authorList>
            <person name="Wiegand S."/>
            <person name="Jogler M."/>
            <person name="Boedeker C."/>
            <person name="Pinto D."/>
            <person name="Vollmers J."/>
            <person name="Rivas-Marin E."/>
            <person name="Kohn T."/>
            <person name="Peeters S.H."/>
            <person name="Heuer A."/>
            <person name="Rast P."/>
            <person name="Oberbeckmann S."/>
            <person name="Bunk B."/>
            <person name="Jeske O."/>
            <person name="Meyerdierks A."/>
            <person name="Storesund J.E."/>
            <person name="Kallscheuer N."/>
            <person name="Luecker S."/>
            <person name="Lage O.M."/>
            <person name="Pohl T."/>
            <person name="Merkel B.J."/>
            <person name="Hornburger P."/>
            <person name="Mueller R.-W."/>
            <person name="Bruemmer F."/>
            <person name="Labrenz M."/>
            <person name="Spormann A.M."/>
            <person name="Op den Camp H."/>
            <person name="Overmann J."/>
            <person name="Amann R."/>
            <person name="Jetten M.S.M."/>
            <person name="Mascher T."/>
            <person name="Medema M.H."/>
            <person name="Devos D.P."/>
            <person name="Kaster A.-K."/>
            <person name="Ovreas L."/>
            <person name="Rohde M."/>
            <person name="Galperin M.Y."/>
            <person name="Jogler C."/>
        </authorList>
    </citation>
    <scope>NUCLEOTIDE SEQUENCE [LARGE SCALE GENOMIC DNA]</scope>
    <source>
        <strain evidence="2 3">Pan216</strain>
    </source>
</reference>
<organism evidence="2 3">
    <name type="scientific">Kolteria novifilia</name>
    <dbReference type="NCBI Taxonomy" id="2527975"/>
    <lineage>
        <taxon>Bacteria</taxon>
        <taxon>Pseudomonadati</taxon>
        <taxon>Planctomycetota</taxon>
        <taxon>Planctomycetia</taxon>
        <taxon>Kolteriales</taxon>
        <taxon>Kolteriaceae</taxon>
        <taxon>Kolteria</taxon>
    </lineage>
</organism>
<name>A0A518B4I2_9BACT</name>